<feature type="transmembrane region" description="Helical" evidence="1">
    <location>
        <begin position="121"/>
        <end position="141"/>
    </location>
</feature>
<protein>
    <submittedName>
        <fullName evidence="2">Uncharacterized protein</fullName>
    </submittedName>
</protein>
<accession>A0A9W9T7K8</accession>
<evidence type="ECO:0000256" key="1">
    <source>
        <dbReference type="SAM" id="Phobius"/>
    </source>
</evidence>
<dbReference type="AlphaFoldDB" id="A0A9W9T7K8"/>
<keyword evidence="3" id="KW-1185">Reference proteome</keyword>
<evidence type="ECO:0000313" key="2">
    <source>
        <dbReference type="EMBL" id="KAJ5212538.1"/>
    </source>
</evidence>
<dbReference type="Proteomes" id="UP001150904">
    <property type="component" value="Unassembled WGS sequence"/>
</dbReference>
<sequence>MPINLAALSATSGLSSGGGVGMAASPSASTEGRLDAGFDDGLVAADGFLVDLLRGGGAPNTKLDKVVARCCFEERASRSRRFSLSDDDLSISASDSLGRDFVDFDRTAAEGDRSRAASFSFLLALLSSFSFLALLSSMISLGSLGSLGSLSSFSSFGGSASSGALFSFLLDFFGGGAAPQKPQPELVPVRSTRGRSFFDDLAGSVSTGSGAGVGGAPPSASPASSGFGTGGGVGSLAGAAAALSA</sequence>
<dbReference type="EMBL" id="JAPQKR010000008">
    <property type="protein sequence ID" value="KAJ5212538.1"/>
    <property type="molecule type" value="Genomic_DNA"/>
</dbReference>
<keyword evidence="1" id="KW-0472">Membrane</keyword>
<proteinExistence type="predicted"/>
<reference evidence="2" key="1">
    <citation type="submission" date="2022-12" db="EMBL/GenBank/DDBJ databases">
        <authorList>
            <person name="Petersen C."/>
        </authorList>
    </citation>
    <scope>NUCLEOTIDE SEQUENCE</scope>
    <source>
        <strain evidence="2">IBT 15544</strain>
    </source>
</reference>
<reference evidence="2" key="2">
    <citation type="journal article" date="2023" name="IMA Fungus">
        <title>Comparative genomic study of the Penicillium genus elucidates a diverse pangenome and 15 lateral gene transfer events.</title>
        <authorList>
            <person name="Petersen C."/>
            <person name="Sorensen T."/>
            <person name="Nielsen M.R."/>
            <person name="Sondergaard T.E."/>
            <person name="Sorensen J.L."/>
            <person name="Fitzpatrick D.A."/>
            <person name="Frisvad J.C."/>
            <person name="Nielsen K.L."/>
        </authorList>
    </citation>
    <scope>NUCLEOTIDE SEQUENCE</scope>
    <source>
        <strain evidence="2">IBT 15544</strain>
    </source>
</reference>
<organism evidence="2 3">
    <name type="scientific">Penicillium cinerascens</name>
    <dbReference type="NCBI Taxonomy" id="70096"/>
    <lineage>
        <taxon>Eukaryota</taxon>
        <taxon>Fungi</taxon>
        <taxon>Dikarya</taxon>
        <taxon>Ascomycota</taxon>
        <taxon>Pezizomycotina</taxon>
        <taxon>Eurotiomycetes</taxon>
        <taxon>Eurotiomycetidae</taxon>
        <taxon>Eurotiales</taxon>
        <taxon>Aspergillaceae</taxon>
        <taxon>Penicillium</taxon>
    </lineage>
</organism>
<feature type="transmembrane region" description="Helical" evidence="1">
    <location>
        <begin position="153"/>
        <end position="173"/>
    </location>
</feature>
<keyword evidence="1" id="KW-0812">Transmembrane</keyword>
<gene>
    <name evidence="2" type="ORF">N7498_004184</name>
</gene>
<name>A0A9W9T7K8_9EURO</name>
<dbReference type="GeneID" id="83178547"/>
<keyword evidence="1" id="KW-1133">Transmembrane helix</keyword>
<evidence type="ECO:0000313" key="3">
    <source>
        <dbReference type="Proteomes" id="UP001150904"/>
    </source>
</evidence>
<comment type="caution">
    <text evidence="2">The sequence shown here is derived from an EMBL/GenBank/DDBJ whole genome shotgun (WGS) entry which is preliminary data.</text>
</comment>
<dbReference type="RefSeq" id="XP_058310708.1">
    <property type="nucleotide sequence ID" value="XM_058451246.1"/>
</dbReference>